<name>A0A9D1FDT4_9FIRM</name>
<dbReference type="InterPro" id="IPR055130">
    <property type="entry name" value="PreP_C"/>
</dbReference>
<dbReference type="PANTHER" id="PTHR43016">
    <property type="entry name" value="PRESEQUENCE PROTEASE"/>
    <property type="match status" value="1"/>
</dbReference>
<dbReference type="SMART" id="SM01264">
    <property type="entry name" value="M16C_associated"/>
    <property type="match status" value="1"/>
</dbReference>
<dbReference type="AlphaFoldDB" id="A0A9D1FDT4"/>
<gene>
    <name evidence="2" type="ORF">IAC18_06755</name>
</gene>
<feature type="domain" description="Peptidase M16C associated" evidence="1">
    <location>
        <begin position="459"/>
        <end position="709"/>
    </location>
</feature>
<dbReference type="Gene3D" id="3.30.830.10">
    <property type="entry name" value="Metalloenzyme, LuxS/M16 peptidase-like"/>
    <property type="match status" value="4"/>
</dbReference>
<dbReference type="Pfam" id="PF05193">
    <property type="entry name" value="Peptidase_M16_C"/>
    <property type="match status" value="1"/>
</dbReference>
<dbReference type="Pfam" id="PF22516">
    <property type="entry name" value="PreP_C"/>
    <property type="match status" value="1"/>
</dbReference>
<dbReference type="Pfam" id="PF08367">
    <property type="entry name" value="M16C_assoc"/>
    <property type="match status" value="1"/>
</dbReference>
<organism evidence="2 3">
    <name type="scientific">Candidatus Scatomorpha merdipullorum</name>
    <dbReference type="NCBI Taxonomy" id="2840927"/>
    <lineage>
        <taxon>Bacteria</taxon>
        <taxon>Bacillati</taxon>
        <taxon>Bacillota</taxon>
        <taxon>Clostridia</taxon>
        <taxon>Eubacteriales</taxon>
        <taxon>Candidatus Scatomorpha</taxon>
    </lineage>
</organism>
<proteinExistence type="predicted"/>
<reference evidence="2" key="2">
    <citation type="journal article" date="2021" name="PeerJ">
        <title>Extensive microbial diversity within the chicken gut microbiome revealed by metagenomics and culture.</title>
        <authorList>
            <person name="Gilroy R."/>
            <person name="Ravi A."/>
            <person name="Getino M."/>
            <person name="Pursley I."/>
            <person name="Horton D.L."/>
            <person name="Alikhan N.F."/>
            <person name="Baker D."/>
            <person name="Gharbi K."/>
            <person name="Hall N."/>
            <person name="Watson M."/>
            <person name="Adriaenssens E.M."/>
            <person name="Foster-Nyarko E."/>
            <person name="Jarju S."/>
            <person name="Secka A."/>
            <person name="Antonio M."/>
            <person name="Oren A."/>
            <person name="Chaudhuri R.R."/>
            <person name="La Ragione R."/>
            <person name="Hildebrand F."/>
            <person name="Pallen M.J."/>
        </authorList>
    </citation>
    <scope>NUCLEOTIDE SEQUENCE</scope>
    <source>
        <strain evidence="2">ChiHjej10B9-9673</strain>
    </source>
</reference>
<evidence type="ECO:0000259" key="1">
    <source>
        <dbReference type="SMART" id="SM01264"/>
    </source>
</evidence>
<dbReference type="InterPro" id="IPR011249">
    <property type="entry name" value="Metalloenz_LuxS/M16"/>
</dbReference>
<reference evidence="2" key="1">
    <citation type="submission" date="2020-10" db="EMBL/GenBank/DDBJ databases">
        <authorList>
            <person name="Gilroy R."/>
        </authorList>
    </citation>
    <scope>NUCLEOTIDE SEQUENCE</scope>
    <source>
        <strain evidence="2">ChiHjej10B9-9673</strain>
    </source>
</reference>
<dbReference type="SUPFAM" id="SSF63411">
    <property type="entry name" value="LuxS/MPP-like metallohydrolase"/>
    <property type="match status" value="4"/>
</dbReference>
<dbReference type="EMBL" id="DVJK01000190">
    <property type="protein sequence ID" value="HIS67247.1"/>
    <property type="molecule type" value="Genomic_DNA"/>
</dbReference>
<dbReference type="Proteomes" id="UP000824001">
    <property type="component" value="Unassembled WGS sequence"/>
</dbReference>
<evidence type="ECO:0000313" key="2">
    <source>
        <dbReference type="EMBL" id="HIS67247.1"/>
    </source>
</evidence>
<sequence length="955" mass="105448">MLTGNTLHGFTVIRTRRVAELGATLYQLRHNRTGLEAVWLDRPEENMTFGIAFKTLPFDDTGVFHILEHSVLCGSESYPVKDPFVELMKTSMNTFLNALTFQDRTLYPVSSRNKTDFMNLTRVYLDAVFRPLIYSRPEIFSQEGWHYEYGEDGKLGRKGVVYNEMRGLFAEVDELEEVLALRALFPDSPYKYVSGGHPEAIPQLDYEGFIAAHRRYYSPSNAYVILDGALDIDAVLELLDGEYLSRFERTERLPSAPAQPPVDGGSVCEEYELPEGEDEAGRCRLVWGRVAGPAGDRERLIAAQVLCAALCGDNQAPLSRALLSEGLAEAVTMSVSDGTAQPWLKLEVRNFEREALPRVRELLQSELERLASGLDRGRLSAAMANYEFQLRERDYGTWPQGLIFGFNILDSWMRDGAPEANLEVGRLFETLRYKQGQGYFEALLRELLLDNPHRCEVVMLPSHTAGERRRAQDRAALDAIDAAWGEAEREAVRAGQEKLLAFQSEEDSPEDAAKLPRLKLSDVSREPERIPTELDTLAGTELLRHELATGGINYLTLYFDVSGLSGPEISALSFLCRLLGKLGAAGRSAEEISRLIQERCGVLLFFTGAHTSCLDAGKYSLKLTAHMSALDSRLDEAAELLRDILTSTSFENEDEAHEILRQNKTTLFMTLCSAGHSTALGRVSARITPAGAADEFSGGLEYYRWLCAREAEWDWPRLRSELEGLLERVVSRKSLTLSLTGPRSAQADAAAARLIEALPEREATAGEGVRAFKPLREGIVIPSDVGYAALGASVPGYDSSRQLASRVVSLGWLWNAVRVQGGAYGVGMVARDSGFSGFYSYRDPSAERSLEAYAAAPGFLKGFEGELDGFITGAVAALEPLLGPRLKGLTADGLYFRGSTKELRRERRQKLLSASREDLRRFADGLAAAMGSASACVLASRATLEKCGLDEINSL</sequence>
<evidence type="ECO:0000313" key="3">
    <source>
        <dbReference type="Proteomes" id="UP000824001"/>
    </source>
</evidence>
<dbReference type="GO" id="GO:0046872">
    <property type="term" value="F:metal ion binding"/>
    <property type="evidence" value="ECO:0007669"/>
    <property type="project" value="InterPro"/>
</dbReference>
<accession>A0A9D1FDT4</accession>
<protein>
    <submittedName>
        <fullName evidence="2">Insulinase family protein</fullName>
    </submittedName>
</protein>
<dbReference type="PANTHER" id="PTHR43016:SF13">
    <property type="entry name" value="PRESEQUENCE PROTEASE, MITOCHONDRIAL"/>
    <property type="match status" value="1"/>
</dbReference>
<dbReference type="InterPro" id="IPR007863">
    <property type="entry name" value="Peptidase_M16_C"/>
</dbReference>
<dbReference type="GO" id="GO:0016485">
    <property type="term" value="P:protein processing"/>
    <property type="evidence" value="ECO:0007669"/>
    <property type="project" value="TreeGrafter"/>
</dbReference>
<dbReference type="InterPro" id="IPR013578">
    <property type="entry name" value="Peptidase_M16C_assoc"/>
</dbReference>
<dbReference type="GO" id="GO:0004222">
    <property type="term" value="F:metalloendopeptidase activity"/>
    <property type="evidence" value="ECO:0007669"/>
    <property type="project" value="TreeGrafter"/>
</dbReference>
<comment type="caution">
    <text evidence="2">The sequence shown here is derived from an EMBL/GenBank/DDBJ whole genome shotgun (WGS) entry which is preliminary data.</text>
</comment>